<gene>
    <name evidence="1" type="ORF">AX774_g202</name>
</gene>
<reference evidence="2" key="1">
    <citation type="submission" date="2017-01" db="EMBL/GenBank/DDBJ databases">
        <authorList>
            <person name="Wang Y."/>
            <person name="White M."/>
            <person name="Kvist S."/>
            <person name="Moncalvo J.-M."/>
        </authorList>
    </citation>
    <scope>NUCLEOTIDE SEQUENCE [LARGE SCALE GENOMIC DNA]</scope>
    <source>
        <strain evidence="2">COL-18-3</strain>
    </source>
</reference>
<accession>A0A1R1PZD1</accession>
<dbReference type="EMBL" id="LSSK01000009">
    <property type="protein sequence ID" value="OMH86310.1"/>
    <property type="molecule type" value="Genomic_DNA"/>
</dbReference>
<proteinExistence type="predicted"/>
<protein>
    <submittedName>
        <fullName evidence="1">Uncharacterized protein</fullName>
    </submittedName>
</protein>
<comment type="caution">
    <text evidence="1">The sequence shown here is derived from an EMBL/GenBank/DDBJ whole genome shotgun (WGS) entry which is preliminary data.</text>
</comment>
<keyword evidence="2" id="KW-1185">Reference proteome</keyword>
<dbReference type="AlphaFoldDB" id="A0A1R1PZD1"/>
<dbReference type="Proteomes" id="UP000188320">
    <property type="component" value="Unassembled WGS sequence"/>
</dbReference>
<name>A0A1R1PZD1_ZANCU</name>
<evidence type="ECO:0000313" key="1">
    <source>
        <dbReference type="EMBL" id="OMH86310.1"/>
    </source>
</evidence>
<sequence length="167" mass="18427">MTKKTKAIPFKRKASREVEDCVTQSSRDFLQSADGIGYGGSLPKRGIDISPKNKDRRVAFSVENSQILYIPSNNVLKQVERARGNSMSVENDSPEGMPSELLDPDCPLTSIFLHKGNLLSISPGTSSDLFSGQMVQKQHKTSDSQCFEIDFEDGEFNKGSLEADVHI</sequence>
<evidence type="ECO:0000313" key="2">
    <source>
        <dbReference type="Proteomes" id="UP000188320"/>
    </source>
</evidence>
<organism evidence="1 2">
    <name type="scientific">Zancudomyces culisetae</name>
    <name type="common">Gut fungus</name>
    <name type="synonym">Smittium culisetae</name>
    <dbReference type="NCBI Taxonomy" id="1213189"/>
    <lineage>
        <taxon>Eukaryota</taxon>
        <taxon>Fungi</taxon>
        <taxon>Fungi incertae sedis</taxon>
        <taxon>Zoopagomycota</taxon>
        <taxon>Kickxellomycotina</taxon>
        <taxon>Harpellomycetes</taxon>
        <taxon>Harpellales</taxon>
        <taxon>Legeriomycetaceae</taxon>
        <taxon>Zancudomyces</taxon>
    </lineage>
</organism>
<dbReference type="OrthoDB" id="5598929at2759"/>